<gene>
    <name evidence="1" type="ORF">AELLOGFF_00006</name>
</gene>
<dbReference type="Proteomes" id="UP000430146">
    <property type="component" value="Unassembled WGS sequence"/>
</dbReference>
<dbReference type="EMBL" id="CACSIP010000001">
    <property type="protein sequence ID" value="CAA0078285.1"/>
    <property type="molecule type" value="Genomic_DNA"/>
</dbReference>
<dbReference type="AlphaFoldDB" id="A0A5S9MMY8"/>
<protein>
    <submittedName>
        <fullName evidence="1">Uncharacterized protein</fullName>
    </submittedName>
</protein>
<accession>A0A5S9MMY8</accession>
<sequence>MREHLAPPDSGEPAKPRVCKNCGATMLPSGGHTLRTLDANHRAVPR</sequence>
<organism evidence="1 2">
    <name type="scientific">Mycolicibacterium vanbaalenii</name>
    <name type="common">Mycobacterium vanbaalenii</name>
    <dbReference type="NCBI Taxonomy" id="110539"/>
    <lineage>
        <taxon>Bacteria</taxon>
        <taxon>Bacillati</taxon>
        <taxon>Actinomycetota</taxon>
        <taxon>Actinomycetes</taxon>
        <taxon>Mycobacteriales</taxon>
        <taxon>Mycobacteriaceae</taxon>
        <taxon>Mycolicibacterium</taxon>
    </lineage>
</organism>
<proteinExistence type="predicted"/>
<reference evidence="1 2" key="1">
    <citation type="submission" date="2019-11" db="EMBL/GenBank/DDBJ databases">
        <authorList>
            <person name="Holert J."/>
        </authorList>
    </citation>
    <scope>NUCLEOTIDE SEQUENCE [LARGE SCALE GENOMIC DNA]</scope>
    <source>
        <strain evidence="1">BC8_1</strain>
    </source>
</reference>
<evidence type="ECO:0000313" key="1">
    <source>
        <dbReference type="EMBL" id="CAA0078285.1"/>
    </source>
</evidence>
<evidence type="ECO:0000313" key="2">
    <source>
        <dbReference type="Proteomes" id="UP000430146"/>
    </source>
</evidence>
<keyword evidence="2" id="KW-1185">Reference proteome</keyword>
<dbReference type="RefSeq" id="WP_159228385.1">
    <property type="nucleotide sequence ID" value="NZ_CACSIP010000001.1"/>
</dbReference>
<name>A0A5S9MMY8_MYCVN</name>